<comment type="caution">
    <text evidence="1">The sequence shown here is derived from an EMBL/GenBank/DDBJ whole genome shotgun (WGS) entry which is preliminary data.</text>
</comment>
<dbReference type="VEuPathDB" id="TriTrypDB:TRSC58_06059"/>
<dbReference type="AlphaFoldDB" id="A0A3R7LE07"/>
<protein>
    <submittedName>
        <fullName evidence="1">Receptor-type adenylate cyclase</fullName>
    </submittedName>
</protein>
<sequence length="128" mass="13316">TEVFTHKVATGAGARGVCVLPPLGLQSLLGSTWREAIAAEFLFVPGQTITTGANPLATVRRYAATRRYQSVMGDYATSSVPLGVAHAIVDKRGNGIRAALPQCWGLVPRGGGGQWLAVGAFDLLLVVG</sequence>
<evidence type="ECO:0000313" key="1">
    <source>
        <dbReference type="EMBL" id="RNE95401.1"/>
    </source>
</evidence>
<evidence type="ECO:0000313" key="2">
    <source>
        <dbReference type="Proteomes" id="UP000283634"/>
    </source>
</evidence>
<dbReference type="Proteomes" id="UP000283634">
    <property type="component" value="Unassembled WGS sequence"/>
</dbReference>
<gene>
    <name evidence="1" type="ORF">TraAM80_10236</name>
</gene>
<dbReference type="GeneID" id="40334169"/>
<reference evidence="1 2" key="1">
    <citation type="journal article" date="2018" name="BMC Genomics">
        <title>Genomic comparison of Trypanosoma conorhini and Trypanosoma rangeli to Trypanosoma cruzi strains of high and low virulence.</title>
        <authorList>
            <person name="Bradwell K.R."/>
            <person name="Koparde V.N."/>
            <person name="Matveyev A.V."/>
            <person name="Serrano M.G."/>
            <person name="Alves J.M."/>
            <person name="Parikh H."/>
            <person name="Huang B."/>
            <person name="Lee V."/>
            <person name="Espinosa-Alvarez O."/>
            <person name="Ortiz P.A."/>
            <person name="Costa-Martins A.G."/>
            <person name="Teixeira M.M."/>
            <person name="Buck G.A."/>
        </authorList>
    </citation>
    <scope>NUCLEOTIDE SEQUENCE [LARGE SCALE GENOMIC DNA]</scope>
    <source>
        <strain evidence="1 2">AM80</strain>
    </source>
</reference>
<name>A0A3R7LE07_TRYRA</name>
<keyword evidence="1" id="KW-0675">Receptor</keyword>
<feature type="non-terminal residue" evidence="1">
    <location>
        <position position="1"/>
    </location>
</feature>
<dbReference type="EMBL" id="MKGL01000869">
    <property type="protein sequence ID" value="RNE95401.1"/>
    <property type="molecule type" value="Genomic_DNA"/>
</dbReference>
<keyword evidence="2" id="KW-1185">Reference proteome</keyword>
<accession>A0A3R7LE07</accession>
<dbReference type="RefSeq" id="XP_029233254.1">
    <property type="nucleotide sequence ID" value="XM_029386873.1"/>
</dbReference>
<proteinExistence type="predicted"/>
<organism evidence="1 2">
    <name type="scientific">Trypanosoma rangeli</name>
    <dbReference type="NCBI Taxonomy" id="5698"/>
    <lineage>
        <taxon>Eukaryota</taxon>
        <taxon>Discoba</taxon>
        <taxon>Euglenozoa</taxon>
        <taxon>Kinetoplastea</taxon>
        <taxon>Metakinetoplastina</taxon>
        <taxon>Trypanosomatida</taxon>
        <taxon>Trypanosomatidae</taxon>
        <taxon>Trypanosoma</taxon>
        <taxon>Herpetosoma</taxon>
    </lineage>
</organism>